<dbReference type="SUPFAM" id="SSF56204">
    <property type="entry name" value="Hect, E3 ligase catalytic domain"/>
    <property type="match status" value="1"/>
</dbReference>
<evidence type="ECO:0000313" key="4">
    <source>
        <dbReference type="EMBL" id="KAK8895009.1"/>
    </source>
</evidence>
<reference evidence="4 5" key="1">
    <citation type="submission" date="2024-04" db="EMBL/GenBank/DDBJ databases">
        <title>Tritrichomonas musculus Genome.</title>
        <authorList>
            <person name="Alves-Ferreira E."/>
            <person name="Grigg M."/>
            <person name="Lorenzi H."/>
            <person name="Galac M."/>
        </authorList>
    </citation>
    <scope>NUCLEOTIDE SEQUENCE [LARGE SCALE GENOMIC DNA]</scope>
    <source>
        <strain evidence="4 5">EAF2021</strain>
    </source>
</reference>
<dbReference type="Gene3D" id="3.90.1750.10">
    <property type="entry name" value="Hect, E3 ligase catalytic domains"/>
    <property type="match status" value="1"/>
</dbReference>
<feature type="active site" description="Glycyl thioester intermediate" evidence="2">
    <location>
        <position position="2831"/>
    </location>
</feature>
<dbReference type="InterPro" id="IPR042469">
    <property type="entry name" value="HECTD3"/>
</dbReference>
<dbReference type="Pfam" id="PF00632">
    <property type="entry name" value="HECT"/>
    <property type="match status" value="1"/>
</dbReference>
<organism evidence="4 5">
    <name type="scientific">Tritrichomonas musculus</name>
    <dbReference type="NCBI Taxonomy" id="1915356"/>
    <lineage>
        <taxon>Eukaryota</taxon>
        <taxon>Metamonada</taxon>
        <taxon>Parabasalia</taxon>
        <taxon>Tritrichomonadida</taxon>
        <taxon>Tritrichomonadidae</taxon>
        <taxon>Tritrichomonas</taxon>
    </lineage>
</organism>
<accession>A0ABR2KV52</accession>
<name>A0ABR2KV52_9EUKA</name>
<keyword evidence="1 2" id="KW-0833">Ubl conjugation pathway</keyword>
<evidence type="ECO:0000259" key="3">
    <source>
        <dbReference type="PROSITE" id="PS50237"/>
    </source>
</evidence>
<comment type="caution">
    <text evidence="4">The sequence shown here is derived from an EMBL/GenBank/DDBJ whole genome shotgun (WGS) entry which is preliminary data.</text>
</comment>
<keyword evidence="5" id="KW-1185">Reference proteome</keyword>
<dbReference type="PANTHER" id="PTHR46654">
    <property type="entry name" value="E3 UBIQUITIN-PROTEIN LIGASE HECTD3"/>
    <property type="match status" value="1"/>
</dbReference>
<dbReference type="SMART" id="SM00119">
    <property type="entry name" value="HECTc"/>
    <property type="match status" value="1"/>
</dbReference>
<dbReference type="Gene3D" id="3.30.2410.10">
    <property type="entry name" value="Hect, E3 ligase catalytic domain"/>
    <property type="match status" value="1"/>
</dbReference>
<feature type="domain" description="HECT" evidence="3">
    <location>
        <begin position="2526"/>
        <end position="2863"/>
    </location>
</feature>
<dbReference type="InterPro" id="IPR000569">
    <property type="entry name" value="HECT_dom"/>
</dbReference>
<dbReference type="PANTHER" id="PTHR46654:SF1">
    <property type="entry name" value="E3 UBIQUITIN-PROTEIN LIGASE HECTD3"/>
    <property type="match status" value="1"/>
</dbReference>
<evidence type="ECO:0000313" key="5">
    <source>
        <dbReference type="Proteomes" id="UP001470230"/>
    </source>
</evidence>
<sequence>MGQGQSNTNHYVIYDSYFNSDEKLFFKVYPEEEVANQNLEITKTDIYSYQKKENYLLTAKIINELFFNSSIITQEESQFEVLTNIIIPKFSQCLLTNNPDIIDSKFIFQFYESINNLFLERHNNYLSNIEFSKIPQIPFSSNLTENYAVYSVDDFHQLFNSYINQHQNNCYLDFSFDLSSIKPDNILKLIEQNPLNENLLIESFYWSIFHSDLHLLLVSSHKIIELSEKEKRKSDENKIKLPKNIYAIFNQDFKLSNIQIKRELLEGYISYTQTKFGLNQTKSKSCIFGVSPLYLFCYDNNSLHKIKLSSNNTTKEQQHFEVIPLKLESFFRKLFQRIDYYLTMVDNIVLIFNNNSKYLLFDYNSKQGNEFISIKQESHSPQLSPQTASDGHFIYSIINNKEIGVFHLNRPSNELKFDYSIQISYDKKKLEKPFNDHIFSTDLLNNSSIVTNGLVLEMILPEKIEMNKVVHFVRVISLLNGNHIHDYRFELPYPVNSIAFEPLTRSLWVLSVHNEGSCFEHFKYTGPDPLWLSGVRPSCTFPKMKDIKTFSKFKKFSSNYCLSIFGQFYGCDYHFDDFIFKYFNGELNENLFDLIFSYLSSKDASLKVDYIQFLFVILSFILRYTKMTKEQTNSLYQILFDYISNPNLYNFLTLFIIQITDNIESSFISKYFGLIFQHFEDNNIDDIFVLLSLLSRLENSKKFPYVLYSNCPSFINRLLSKLVNEKISEIETNFLLTYQRSIFSHYSRIIQKNPLKKSSIENTVFGFTQHFIENAVDFLFNIKSIETFQKSSFITVFKKLLIFLRLTTNSPTFVWPLLPNLLELLKTFPTKKFFQTDTKNPFYLFYMDIFFLYVYSFKQMLSFTDKEFLNKHSQFLNIKIESEKTVSEVFDNKLNDNDFVEVIKTLYQKVPNLLNKRLTEEDKETEKYMFLALIYKTQTTQEIIDISSKIKNKETIQLLPLIKQITQTVYSIRSNLRSKRQGEDKSEYNKLHKTIVDKIHFLLTFSSEKTELKSISSFINSNIQVGEIILAQSKLESVKQSFSFFIQYADSFITQKLPISSIYLFIMHISDNADIIDAYELVKKFIKIDRKYSDQFISNVLQRVGQIPPNPILSFLCNLIIILTKSYQEEEIHELIYQSINKIIIKFIKESTKLENVVFKSCIALICHFHRILNDEKYFVTKKNEIDDLARFFQHFPAKNSMSFTLEHSLYQGMFNHPKNFNLIKSIVGYVGQPKFHNMSLLLYDQLQLFSRNNQENEFMSILAEILDIIGTVLSGANSEHLLQIATPITKLNQSPDIRYCRTPTSQISCALELIQIIRRLIYDKESNSIQMIVRHFNYISDNFDLNNRKYIKQLFAMLAIMSNIIEIKRPFTIVTNNQNKSYFITSFDEQKNKLQGLLLPITTNQVIKHSLNNSDDLKSFELIPFKLSMLSDFNVPYSLFEPATNIEMKQYSDCLYTFYALQCVKENILDPEKGAEFSDIFFSKMKNTTINHFMFRNNAPLILSLLKKSITTETDGIFVGSPVKPQLFHASFTQLVFEDDYTLTENMLEAFTTPHVFISSIIDDIHPIYFRINFENSRQQFDFGVITHSVDQNQSISITYSTQESGFCVNGEKVAEYQIQDDTLIECRYHPAKNKVSFADSKNFSRIFSCNLFSKSQCSFIVLIHQGTRINYSCTFKPETDCFQKNLHLKQIVHPVKLWRKVKSKISNLKEKQIDEHATKFSMMIQQDNDDEREDIVLYKKAIKQIQTNGLALVSQNQDMNLDQFFTFAQFNNLRETALLLSVYPNASFSSNLNTYSSPIQLTNYVQVHQVSGRFDLIPAEKAMIDNENVIPPFHFQKYHHLPIEVINCYFSGVCEFHRQEILTLLAARVLSNSNDVCSSLNQFSITNKMLVNFVTSILLLLEPIRLSNLNEGKSPIEFESFNGFETCVKTDLYDYYSGLTKIVNHLQENGKKEFINEWFNKLENDFKNKSMHFATKRNTNLITVRSLIIDSYQNFNLEDVSGWIIFPYKFGCYNMPSIRVNHLIFPKSFTDNVNYSCSEGKTLRIMANYRHYSRYNNNNNNNNNDDELIAFGILPFFNKSNESLFYSFYHLAISMKYFVLFSQRDLEDEMKLKLRKLVFDSIVAGSPFFYSHSDTVLPFLTSRHYIPFTQEYVSMLNIFIFSTSHLKQNGIIQFVTQQMSLFEDLKAKELKYFISDSEPVPQNIVLPNFAIPQSMTNSTVQKNSIFVICSRVLMPNTDTASQFPFHLILSEWSEAFQLHPPCDLSFVESNVVSVTFTAYIPKSFELCDIDIDGREEVHVSYTGNFDGSYKKMTANNVKTDIKSNLTYLLVTPSTTNNRIFIKFPHYENLSQHNFVVHTSCFENKKQIAAQLTYDCRSFFSIDLNEWCQNYSADDDQQILKTVPLSFFVDSTILTRPSLSIICSLNNMNHRAHMNYLRAIYLIAFNYLIVNDVSLMDVLGDDNLKRFLSLHFLSTKFMEEVDNHCTSSVESLKIDRQSGLDVRNGISSDISKSLIGQFTKVYMKRPNNFRNKERPFSVRYLNERGIDAGGLMRDFSSELIADIIEPRIGLFIRTPNGRNHEGKYQECIVPSPAPIISKSDRYYQAIGALIAMGLRSGMKQPDLLFPPLFWKFLIDGRLKIEDVYEIDKSYKVLTSNLLRAANEMTDEEFENSMSSVSVLNLRGNQITFDRRSGFSSNLRNLSRSNCERFIAVCNESRLNELEIPLERVRYGFWNNLNFNPPPFATPSLIEYLACGERIITVNDLKRVTTFSGVSLLQKRYFWEVVQRMTNEERKKLLHFATGLTSISNEGLRVDSMGFTVDRYLPTASTCFFNLHLPSFSSSENMYRAFQMAINETGTFENS</sequence>
<dbReference type="InterPro" id="IPR035983">
    <property type="entry name" value="Hect_E3_ubiquitin_ligase"/>
</dbReference>
<dbReference type="EMBL" id="JAPFFF010000003">
    <property type="protein sequence ID" value="KAK8895009.1"/>
    <property type="molecule type" value="Genomic_DNA"/>
</dbReference>
<evidence type="ECO:0000256" key="1">
    <source>
        <dbReference type="ARBA" id="ARBA00022786"/>
    </source>
</evidence>
<protein>
    <recommendedName>
        <fullName evidence="3">HECT domain-containing protein</fullName>
    </recommendedName>
</protein>
<dbReference type="PROSITE" id="PS50237">
    <property type="entry name" value="HECT"/>
    <property type="match status" value="1"/>
</dbReference>
<evidence type="ECO:0000256" key="2">
    <source>
        <dbReference type="PROSITE-ProRule" id="PRU00104"/>
    </source>
</evidence>
<gene>
    <name evidence="4" type="ORF">M9Y10_023451</name>
</gene>
<dbReference type="Proteomes" id="UP001470230">
    <property type="component" value="Unassembled WGS sequence"/>
</dbReference>
<proteinExistence type="predicted"/>